<dbReference type="Gene3D" id="3.20.20.80">
    <property type="entry name" value="Glycosidases"/>
    <property type="match status" value="1"/>
</dbReference>
<dbReference type="PANTHER" id="PTHR37836">
    <property type="entry name" value="LMO1036 PROTEIN"/>
    <property type="match status" value="1"/>
</dbReference>
<comment type="caution">
    <text evidence="2">The sequence shown here is derived from an EMBL/GenBank/DDBJ whole genome shotgun (WGS) entry which is preliminary data.</text>
</comment>
<dbReference type="EMBL" id="FOCC01000014">
    <property type="protein sequence ID" value="SEM93095.1"/>
    <property type="molecule type" value="Genomic_DNA"/>
</dbReference>
<dbReference type="InterPro" id="IPR017853">
    <property type="entry name" value="GH"/>
</dbReference>
<sequence length="411" mass="47297">MLKVNNRRFEKDGKTFFYLADTCWSAFTNISMNDWRHYLKKRKAQGYNVIQINVLRQWDASTISDGKVWEPFELVSNDGTRVYDYSKPNEEYFNHAEEMLKVMEEYDLTPGLILLWCNYIPDTWVHGMAQATNLMPYENVAGYVEMAVKRFKKYHPIYFISGDTDFPEESKAKDYYLTAYDVVKANDAEALVSAHIAGEHTDVYPDLLEKLDFFSYQSGHGRDGQQTSYSIPKEMLKKGFNKPMVDTEVCYEFMPKFSREMDERYSAKDVRKSSWQAVLAGAFGGVTYGAHGIWSWHNSGETFPPGYPYPADFHDALNFSGAMDIAYIKEKTKDLINPQPVELDGLKALKGQNKTLVYVPAARDVDLSDLDFDFSQVKAVNLENRRIYFPEVADKLAKKLDLADDYLLILA</sequence>
<protein>
    <recommendedName>
        <fullName evidence="1">Apiosidase-like catalytic domain-containing protein</fullName>
    </recommendedName>
</protein>
<gene>
    <name evidence="2" type="ORF">SAMN05216431_11429</name>
</gene>
<dbReference type="PANTHER" id="PTHR37836:SF3">
    <property type="entry name" value="ENDOGLUCANASE"/>
    <property type="match status" value="1"/>
</dbReference>
<proteinExistence type="predicted"/>
<dbReference type="SUPFAM" id="SSF51445">
    <property type="entry name" value="(Trans)glycosidases"/>
    <property type="match status" value="1"/>
</dbReference>
<feature type="domain" description="Apiosidase-like catalytic" evidence="1">
    <location>
        <begin position="5"/>
        <end position="330"/>
    </location>
</feature>
<accession>A0ABY1ADM3</accession>
<dbReference type="InterPro" id="IPR025277">
    <property type="entry name" value="Apiosidase-like_cat_dom"/>
</dbReference>
<organism evidence="2 3">
    <name type="scientific">Ligilactobacillus ruminis</name>
    <dbReference type="NCBI Taxonomy" id="1623"/>
    <lineage>
        <taxon>Bacteria</taxon>
        <taxon>Bacillati</taxon>
        <taxon>Bacillota</taxon>
        <taxon>Bacilli</taxon>
        <taxon>Lactobacillales</taxon>
        <taxon>Lactobacillaceae</taxon>
        <taxon>Ligilactobacillus</taxon>
    </lineage>
</organism>
<evidence type="ECO:0000313" key="3">
    <source>
        <dbReference type="Proteomes" id="UP000182089"/>
    </source>
</evidence>
<evidence type="ECO:0000259" key="1">
    <source>
        <dbReference type="Pfam" id="PF13204"/>
    </source>
</evidence>
<dbReference type="Proteomes" id="UP000182089">
    <property type="component" value="Unassembled WGS sequence"/>
</dbReference>
<name>A0ABY1ADM3_9LACO</name>
<reference evidence="2 3" key="1">
    <citation type="submission" date="2016-10" db="EMBL/GenBank/DDBJ databases">
        <authorList>
            <person name="Varghese N."/>
            <person name="Submissions S."/>
        </authorList>
    </citation>
    <scope>NUCLEOTIDE SEQUENCE [LARGE SCALE GENOMIC DNA]</scope>
    <source>
        <strain evidence="2 3">WC1T17</strain>
    </source>
</reference>
<dbReference type="Pfam" id="PF13204">
    <property type="entry name" value="Apiosidase"/>
    <property type="match status" value="1"/>
</dbReference>
<evidence type="ECO:0000313" key="2">
    <source>
        <dbReference type="EMBL" id="SEM93095.1"/>
    </source>
</evidence>